<evidence type="ECO:0000313" key="2">
    <source>
        <dbReference type="EMBL" id="QPH39814.1"/>
    </source>
</evidence>
<dbReference type="AlphaFoldDB" id="A0A7S9L051"/>
<dbReference type="Proteomes" id="UP000594759">
    <property type="component" value="Chromosome"/>
</dbReference>
<feature type="chain" id="PRO_5032571163" description="DUF3575 domain-containing protein" evidence="1">
    <location>
        <begin position="20"/>
        <end position="180"/>
    </location>
</feature>
<name>A0A7S9L051_9SPHI</name>
<accession>A0A7S9L051</accession>
<organism evidence="2 3">
    <name type="scientific">Pedobacter endophyticus</name>
    <dbReference type="NCBI Taxonomy" id="2789740"/>
    <lineage>
        <taxon>Bacteria</taxon>
        <taxon>Pseudomonadati</taxon>
        <taxon>Bacteroidota</taxon>
        <taxon>Sphingobacteriia</taxon>
        <taxon>Sphingobacteriales</taxon>
        <taxon>Sphingobacteriaceae</taxon>
        <taxon>Pedobacter</taxon>
    </lineage>
</organism>
<gene>
    <name evidence="2" type="ORF">IZT61_00580</name>
</gene>
<keyword evidence="1" id="KW-0732">Signal</keyword>
<feature type="signal peptide" evidence="1">
    <location>
        <begin position="1"/>
        <end position="19"/>
    </location>
</feature>
<keyword evidence="3" id="KW-1185">Reference proteome</keyword>
<reference evidence="2 3" key="1">
    <citation type="submission" date="2020-11" db="EMBL/GenBank/DDBJ databases">
        <title>Pedobacter endophytica, an endophytic bacteria isolated form Carex pumila.</title>
        <authorList>
            <person name="Peng Y."/>
            <person name="Jiang L."/>
            <person name="Lee J."/>
        </authorList>
    </citation>
    <scope>NUCLEOTIDE SEQUENCE [LARGE SCALE GENOMIC DNA]</scope>
    <source>
        <strain evidence="2 3">JBR3-12</strain>
    </source>
</reference>
<sequence>MRKHLLAISLSIASYSAVAQTKKNSIYLEGLGNAVVYSINYDRIFSISDYLKVAPRVGVEYIPRRNLNKYGKFTFPTEINFLYNQNKNNANFIESGLGLALFNLLDDYEYGIDGNISDKNYKLGVITTLRLGYRHQKPSGGLMYRAGLLVRLSQDDFSKSKVGDDLFYRIWPGFSIGYTF</sequence>
<evidence type="ECO:0008006" key="4">
    <source>
        <dbReference type="Google" id="ProtNLM"/>
    </source>
</evidence>
<proteinExistence type="predicted"/>
<dbReference type="EMBL" id="CP064939">
    <property type="protein sequence ID" value="QPH39814.1"/>
    <property type="molecule type" value="Genomic_DNA"/>
</dbReference>
<evidence type="ECO:0000313" key="3">
    <source>
        <dbReference type="Proteomes" id="UP000594759"/>
    </source>
</evidence>
<dbReference type="RefSeq" id="WP_196099277.1">
    <property type="nucleotide sequence ID" value="NZ_CP064939.1"/>
</dbReference>
<dbReference type="KEGG" id="pex:IZT61_00580"/>
<evidence type="ECO:0000256" key="1">
    <source>
        <dbReference type="SAM" id="SignalP"/>
    </source>
</evidence>
<protein>
    <recommendedName>
        <fullName evidence="4">DUF3575 domain-containing protein</fullName>
    </recommendedName>
</protein>